<comment type="similarity">
    <text evidence="1">Belongs to the LysR transcriptional regulatory family.</text>
</comment>
<dbReference type="Pfam" id="PF03466">
    <property type="entry name" value="LysR_substrate"/>
    <property type="match status" value="1"/>
</dbReference>
<dbReference type="SUPFAM" id="SSF53850">
    <property type="entry name" value="Periplasmic binding protein-like II"/>
    <property type="match status" value="1"/>
</dbReference>
<dbReference type="AlphaFoldDB" id="A0A6L9UCV5"/>
<comment type="caution">
    <text evidence="6">The sequence shown here is derived from an EMBL/GenBank/DDBJ whole genome shotgun (WGS) entry which is preliminary data.</text>
</comment>
<dbReference type="GO" id="GO:0005829">
    <property type="term" value="C:cytosol"/>
    <property type="evidence" value="ECO:0007669"/>
    <property type="project" value="TreeGrafter"/>
</dbReference>
<dbReference type="GO" id="GO:0003677">
    <property type="term" value="F:DNA binding"/>
    <property type="evidence" value="ECO:0007669"/>
    <property type="project" value="UniProtKB-KW"/>
</dbReference>
<dbReference type="GO" id="GO:0003700">
    <property type="term" value="F:DNA-binding transcription factor activity"/>
    <property type="evidence" value="ECO:0007669"/>
    <property type="project" value="InterPro"/>
</dbReference>
<protein>
    <submittedName>
        <fullName evidence="6">LysR family transcriptional regulator</fullName>
    </submittedName>
</protein>
<dbReference type="Gene3D" id="3.40.190.290">
    <property type="match status" value="1"/>
</dbReference>
<dbReference type="InterPro" id="IPR036390">
    <property type="entry name" value="WH_DNA-bd_sf"/>
</dbReference>
<proteinExistence type="inferred from homology"/>
<evidence type="ECO:0000313" key="7">
    <source>
        <dbReference type="Proteomes" id="UP000483035"/>
    </source>
</evidence>
<name>A0A6L9UCV5_9HYPH</name>
<evidence type="ECO:0000256" key="2">
    <source>
        <dbReference type="ARBA" id="ARBA00023015"/>
    </source>
</evidence>
<sequence>MQKRERAMQPYSRMLIYFVEVARVGSVRRASEHLNVSASAIDRQILAAEEGLGVPLFNRLPSGMRLTAAGELLLRGALDWRRDFVRIQEQIGDLSGLRRGYVRIAAIEATVRGFLPAVIAEMRRRYAGIALDISVLPNDEIGEAVARGEFDIGLLLNPQSSRDIVVRAFRENPVGVVMLPENALSGKISLRFSNLSQEAVIRPSEPLEVAELFRVLETSTGLRVDAPLSSNNIAMIKSLVAQGVGITVLSRQDVATEITDGSLCFVPLSDAVLRTPILALCHSRHEQISSAAALLMQTIEERESWTT</sequence>
<keyword evidence="3" id="KW-0238">DNA-binding</keyword>
<dbReference type="Pfam" id="PF00126">
    <property type="entry name" value="HTH_1"/>
    <property type="match status" value="1"/>
</dbReference>
<accession>A0A6L9UCV5</accession>
<feature type="domain" description="HTH lysR-type" evidence="5">
    <location>
        <begin position="10"/>
        <end position="67"/>
    </location>
</feature>
<dbReference type="PANTHER" id="PTHR30419">
    <property type="entry name" value="HTH-TYPE TRANSCRIPTIONAL REGULATOR YBHD"/>
    <property type="match status" value="1"/>
</dbReference>
<dbReference type="Gene3D" id="1.10.10.10">
    <property type="entry name" value="Winged helix-like DNA-binding domain superfamily/Winged helix DNA-binding domain"/>
    <property type="match status" value="1"/>
</dbReference>
<organism evidence="6 7">
    <name type="scientific">Rhizobium lusitanum</name>
    <dbReference type="NCBI Taxonomy" id="293958"/>
    <lineage>
        <taxon>Bacteria</taxon>
        <taxon>Pseudomonadati</taxon>
        <taxon>Pseudomonadota</taxon>
        <taxon>Alphaproteobacteria</taxon>
        <taxon>Hyphomicrobiales</taxon>
        <taxon>Rhizobiaceae</taxon>
        <taxon>Rhizobium/Agrobacterium group</taxon>
        <taxon>Rhizobium</taxon>
    </lineage>
</organism>
<keyword evidence="2" id="KW-0805">Transcription regulation</keyword>
<evidence type="ECO:0000256" key="4">
    <source>
        <dbReference type="ARBA" id="ARBA00023163"/>
    </source>
</evidence>
<dbReference type="InterPro" id="IPR050950">
    <property type="entry name" value="HTH-type_LysR_regulators"/>
</dbReference>
<dbReference type="RefSeq" id="WP_348643543.1">
    <property type="nucleotide sequence ID" value="NZ_WUEY01000016.1"/>
</dbReference>
<dbReference type="PANTHER" id="PTHR30419:SF8">
    <property type="entry name" value="NITROGEN ASSIMILATION TRANSCRIPTIONAL ACTIVATOR-RELATED"/>
    <property type="match status" value="1"/>
</dbReference>
<keyword evidence="4" id="KW-0804">Transcription</keyword>
<evidence type="ECO:0000256" key="3">
    <source>
        <dbReference type="ARBA" id="ARBA00023125"/>
    </source>
</evidence>
<dbReference type="Proteomes" id="UP000483035">
    <property type="component" value="Unassembled WGS sequence"/>
</dbReference>
<gene>
    <name evidence="6" type="ORF">GR212_26720</name>
</gene>
<dbReference type="SUPFAM" id="SSF46785">
    <property type="entry name" value="Winged helix' DNA-binding domain"/>
    <property type="match status" value="1"/>
</dbReference>
<evidence type="ECO:0000256" key="1">
    <source>
        <dbReference type="ARBA" id="ARBA00009437"/>
    </source>
</evidence>
<dbReference type="InterPro" id="IPR036388">
    <property type="entry name" value="WH-like_DNA-bd_sf"/>
</dbReference>
<reference evidence="6 7" key="1">
    <citation type="submission" date="2019-12" db="EMBL/GenBank/DDBJ databases">
        <title>Rhizobium genotypes associated with high levels of biological nitrogen fixation by grain legumes in a temperate-maritime cropping system.</title>
        <authorList>
            <person name="Maluk M."/>
            <person name="Francesc Ferrando Molina F."/>
            <person name="Lopez Del Egido L."/>
            <person name="Lafos M."/>
            <person name="Langarica-Fuentes A."/>
            <person name="Gebre Yohannes G."/>
            <person name="Young M.W."/>
            <person name="Martin P."/>
            <person name="Gantlett R."/>
            <person name="Kenicer G."/>
            <person name="Hawes C."/>
            <person name="Begg G.S."/>
            <person name="Quilliam R.S."/>
            <person name="Squire G.R."/>
            <person name="Poole P.S."/>
            <person name="Young P.W."/>
            <person name="Iannetta P.M."/>
            <person name="James E.K."/>
        </authorList>
    </citation>
    <scope>NUCLEOTIDE SEQUENCE [LARGE SCALE GENOMIC DNA]</scope>
    <source>
        <strain evidence="6 7">JHI1118</strain>
    </source>
</reference>
<dbReference type="PROSITE" id="PS50931">
    <property type="entry name" value="HTH_LYSR"/>
    <property type="match status" value="1"/>
</dbReference>
<dbReference type="EMBL" id="WUEY01000016">
    <property type="protein sequence ID" value="NEI73159.1"/>
    <property type="molecule type" value="Genomic_DNA"/>
</dbReference>
<dbReference type="InterPro" id="IPR005119">
    <property type="entry name" value="LysR_subst-bd"/>
</dbReference>
<evidence type="ECO:0000313" key="6">
    <source>
        <dbReference type="EMBL" id="NEI73159.1"/>
    </source>
</evidence>
<evidence type="ECO:0000259" key="5">
    <source>
        <dbReference type="PROSITE" id="PS50931"/>
    </source>
</evidence>
<dbReference type="InterPro" id="IPR000847">
    <property type="entry name" value="LysR_HTH_N"/>
</dbReference>